<dbReference type="RefSeq" id="WP_160739841.1">
    <property type="nucleotide sequence ID" value="NZ_WTYQ01000004.1"/>
</dbReference>
<dbReference type="GO" id="GO:0016757">
    <property type="term" value="F:glycosyltransferase activity"/>
    <property type="evidence" value="ECO:0007669"/>
    <property type="project" value="UniProtKB-KW"/>
</dbReference>
<evidence type="ECO:0000259" key="3">
    <source>
        <dbReference type="Pfam" id="PF00534"/>
    </source>
</evidence>
<evidence type="ECO:0000256" key="2">
    <source>
        <dbReference type="ARBA" id="ARBA00022679"/>
    </source>
</evidence>
<keyword evidence="2 4" id="KW-0808">Transferase</keyword>
<gene>
    <name evidence="4" type="ORF">GRI39_11340</name>
</gene>
<dbReference type="OrthoDB" id="9790710at2"/>
<comment type="caution">
    <text evidence="4">The sequence shown here is derived from an EMBL/GenBank/DDBJ whole genome shotgun (WGS) entry which is preliminary data.</text>
</comment>
<dbReference type="CDD" id="cd03801">
    <property type="entry name" value="GT4_PimA-like"/>
    <property type="match status" value="1"/>
</dbReference>
<evidence type="ECO:0000313" key="5">
    <source>
        <dbReference type="Proteomes" id="UP000460561"/>
    </source>
</evidence>
<dbReference type="SUPFAM" id="SSF53756">
    <property type="entry name" value="UDP-Glycosyltransferase/glycogen phosphorylase"/>
    <property type="match status" value="1"/>
</dbReference>
<reference evidence="4 5" key="1">
    <citation type="submission" date="2019-12" db="EMBL/GenBank/DDBJ databases">
        <title>Genomic-based taxomic classification of the family Erythrobacteraceae.</title>
        <authorList>
            <person name="Xu L."/>
        </authorList>
    </citation>
    <scope>NUCLEOTIDE SEQUENCE [LARGE SCALE GENOMIC DNA]</scope>
    <source>
        <strain evidence="4 5">DSM 18604</strain>
    </source>
</reference>
<evidence type="ECO:0000313" key="4">
    <source>
        <dbReference type="EMBL" id="MXP26629.1"/>
    </source>
</evidence>
<dbReference type="PANTHER" id="PTHR12526:SF510">
    <property type="entry name" value="D-INOSITOL 3-PHOSPHATE GLYCOSYLTRANSFERASE"/>
    <property type="match status" value="1"/>
</dbReference>
<dbReference type="Pfam" id="PF00534">
    <property type="entry name" value="Glycos_transf_1"/>
    <property type="match status" value="1"/>
</dbReference>
<dbReference type="Gene3D" id="3.40.50.2000">
    <property type="entry name" value="Glycogen Phosphorylase B"/>
    <property type="match status" value="2"/>
</dbReference>
<name>A0A845AB84_9SPHN</name>
<dbReference type="EMBL" id="WTYQ01000004">
    <property type="protein sequence ID" value="MXP26629.1"/>
    <property type="molecule type" value="Genomic_DNA"/>
</dbReference>
<feature type="domain" description="Glycosyl transferase family 1" evidence="3">
    <location>
        <begin position="234"/>
        <end position="381"/>
    </location>
</feature>
<evidence type="ECO:0000256" key="1">
    <source>
        <dbReference type="ARBA" id="ARBA00022676"/>
    </source>
</evidence>
<keyword evidence="1" id="KW-0328">Glycosyltransferase</keyword>
<dbReference type="PANTHER" id="PTHR12526">
    <property type="entry name" value="GLYCOSYLTRANSFERASE"/>
    <property type="match status" value="1"/>
</dbReference>
<dbReference type="AlphaFoldDB" id="A0A845AB84"/>
<proteinExistence type="predicted"/>
<accession>A0A845AB84</accession>
<protein>
    <submittedName>
        <fullName evidence="4">Glycosyltransferase</fullName>
    </submittedName>
</protein>
<sequence>MIVLSHPTGALHARILAEALSDSGMLKRFYTSLNLSPLEPLIRHLPQGLAREAHRRSFVLPSERVRMILRREIAALLAERLPLIRRFHLAASYRRSGMNRMFDRKMAKALEREPRAAGFYGYIDSSRHSLEAASRAGLTSFVEVTTCFRAFDEALWAQERRIQPDWAATLPPSRTASGPFGEEEQARMLDMADRIIVPSHYVARSLPGHCDGKIIRFPYGISRIAPAISPVPRNGPLRILFAGALTQRKGISYLADAMARLGGGGKLTVIGRKVVEGCPAVERLIAGSQWHPSLPNTQVRAMMAEHDVLVLPSLSDAFGLVVMEALSQGTPVIVSDNVGAGELLSHGREGFIVPTRDSDRLAEALMQLHMDRDLLEEMSLAALARARALQESDTAAHFVETLKAVLQS</sequence>
<organism evidence="4 5">
    <name type="scientific">Altericroceibacterium indicum</name>
    <dbReference type="NCBI Taxonomy" id="374177"/>
    <lineage>
        <taxon>Bacteria</taxon>
        <taxon>Pseudomonadati</taxon>
        <taxon>Pseudomonadota</taxon>
        <taxon>Alphaproteobacteria</taxon>
        <taxon>Sphingomonadales</taxon>
        <taxon>Erythrobacteraceae</taxon>
        <taxon>Altericroceibacterium</taxon>
    </lineage>
</organism>
<dbReference type="Proteomes" id="UP000460561">
    <property type="component" value="Unassembled WGS sequence"/>
</dbReference>
<keyword evidence="5" id="KW-1185">Reference proteome</keyword>
<dbReference type="InterPro" id="IPR001296">
    <property type="entry name" value="Glyco_trans_1"/>
</dbReference>